<protein>
    <recommendedName>
        <fullName evidence="13">GATOR2 complex protein WDR24</fullName>
    </recommendedName>
</protein>
<gene>
    <name evidence="18" type="ORF">OCTVUL_1B023528</name>
</gene>
<keyword evidence="7 15" id="KW-0479">Metal-binding</keyword>
<evidence type="ECO:0000256" key="5">
    <source>
        <dbReference type="ARBA" id="ARBA00022574"/>
    </source>
</evidence>
<evidence type="ECO:0000256" key="13">
    <source>
        <dbReference type="ARBA" id="ARBA00040269"/>
    </source>
</evidence>
<evidence type="ECO:0000256" key="3">
    <source>
        <dbReference type="ARBA" id="ARBA00008134"/>
    </source>
</evidence>
<dbReference type="PROSITE" id="PS50294">
    <property type="entry name" value="WD_REPEATS_REGION"/>
    <property type="match status" value="1"/>
</dbReference>
<evidence type="ECO:0000256" key="14">
    <source>
        <dbReference type="PROSITE-ProRule" id="PRU00221"/>
    </source>
</evidence>
<feature type="repeat" description="WD" evidence="14">
    <location>
        <begin position="208"/>
        <end position="250"/>
    </location>
</feature>
<feature type="compositionally biased region" description="Polar residues" evidence="16">
    <location>
        <begin position="610"/>
        <end position="622"/>
    </location>
</feature>
<keyword evidence="8" id="KW-0677">Repeat</keyword>
<dbReference type="FunFam" id="1.10.760.10:FF:000001">
    <property type="entry name" value="Cytochrome c iso-1"/>
    <property type="match status" value="1"/>
</dbReference>
<feature type="compositionally biased region" description="Basic and acidic residues" evidence="16">
    <location>
        <begin position="506"/>
        <end position="517"/>
    </location>
</feature>
<dbReference type="PANTHER" id="PTHR46200">
    <property type="entry name" value="GATOR COMPLEX PROTEIN WDR24"/>
    <property type="match status" value="1"/>
</dbReference>
<keyword evidence="11" id="KW-0249">Electron transport</keyword>
<dbReference type="GO" id="GO:0009055">
    <property type="term" value="F:electron transfer activity"/>
    <property type="evidence" value="ECO:0007669"/>
    <property type="project" value="InterPro"/>
</dbReference>
<feature type="domain" description="Cytochrome c" evidence="17">
    <location>
        <begin position="777"/>
        <end position="878"/>
    </location>
</feature>
<dbReference type="GO" id="GO:0005774">
    <property type="term" value="C:vacuolar membrane"/>
    <property type="evidence" value="ECO:0007669"/>
    <property type="project" value="TreeGrafter"/>
</dbReference>
<dbReference type="GO" id="GO:0061700">
    <property type="term" value="C:GATOR2 complex"/>
    <property type="evidence" value="ECO:0007669"/>
    <property type="project" value="TreeGrafter"/>
</dbReference>
<keyword evidence="10" id="KW-0862">Zinc</keyword>
<accession>A0AA36FB46</accession>
<evidence type="ECO:0000256" key="1">
    <source>
        <dbReference type="ARBA" id="ARBA00004569"/>
    </source>
</evidence>
<comment type="subcellular location">
    <subcellularLocation>
        <location evidence="1">Mitochondrion intermembrane space</location>
    </subcellularLocation>
</comment>
<dbReference type="Pfam" id="PF00034">
    <property type="entry name" value="Cytochrom_C"/>
    <property type="match status" value="1"/>
</dbReference>
<evidence type="ECO:0000256" key="2">
    <source>
        <dbReference type="ARBA" id="ARBA00006488"/>
    </source>
</evidence>
<evidence type="ECO:0000256" key="8">
    <source>
        <dbReference type="ARBA" id="ARBA00022737"/>
    </source>
</evidence>
<dbReference type="GO" id="GO:0005758">
    <property type="term" value="C:mitochondrial intermembrane space"/>
    <property type="evidence" value="ECO:0007669"/>
    <property type="project" value="UniProtKB-SubCell"/>
</dbReference>
<dbReference type="InterPro" id="IPR036322">
    <property type="entry name" value="WD40_repeat_dom_sf"/>
</dbReference>
<keyword evidence="9" id="KW-0863">Zinc-finger</keyword>
<evidence type="ECO:0000256" key="11">
    <source>
        <dbReference type="ARBA" id="ARBA00022982"/>
    </source>
</evidence>
<dbReference type="EMBL" id="OX597822">
    <property type="protein sequence ID" value="CAI9728438.1"/>
    <property type="molecule type" value="Genomic_DNA"/>
</dbReference>
<dbReference type="GO" id="GO:0034198">
    <property type="term" value="P:cellular response to amino acid starvation"/>
    <property type="evidence" value="ECO:0007669"/>
    <property type="project" value="TreeGrafter"/>
</dbReference>
<dbReference type="GO" id="GO:0008270">
    <property type="term" value="F:zinc ion binding"/>
    <property type="evidence" value="ECO:0007669"/>
    <property type="project" value="UniProtKB-KW"/>
</dbReference>
<dbReference type="GO" id="GO:0005829">
    <property type="term" value="C:cytosol"/>
    <property type="evidence" value="ECO:0007669"/>
    <property type="project" value="TreeGrafter"/>
</dbReference>
<keyword evidence="5 14" id="KW-0853">WD repeat</keyword>
<dbReference type="PROSITE" id="PS51007">
    <property type="entry name" value="CYTC"/>
    <property type="match status" value="1"/>
</dbReference>
<feature type="compositionally biased region" description="Acidic residues" evidence="16">
    <location>
        <begin position="526"/>
        <end position="535"/>
    </location>
</feature>
<evidence type="ECO:0000256" key="12">
    <source>
        <dbReference type="ARBA" id="ARBA00023004"/>
    </source>
</evidence>
<proteinExistence type="inferred from homology"/>
<evidence type="ECO:0000256" key="9">
    <source>
        <dbReference type="ARBA" id="ARBA00022771"/>
    </source>
</evidence>
<evidence type="ECO:0000256" key="15">
    <source>
        <dbReference type="PROSITE-ProRule" id="PRU00433"/>
    </source>
</evidence>
<dbReference type="SUPFAM" id="SSF50978">
    <property type="entry name" value="WD40 repeat-like"/>
    <property type="match status" value="1"/>
</dbReference>
<evidence type="ECO:0000256" key="10">
    <source>
        <dbReference type="ARBA" id="ARBA00022833"/>
    </source>
</evidence>
<dbReference type="GO" id="GO:0016239">
    <property type="term" value="P:positive regulation of macroautophagy"/>
    <property type="evidence" value="ECO:0007669"/>
    <property type="project" value="TreeGrafter"/>
</dbReference>
<dbReference type="PANTHER" id="PTHR46200:SF1">
    <property type="entry name" value="GATOR COMPLEX PROTEIN WDR24"/>
    <property type="match status" value="1"/>
</dbReference>
<keyword evidence="6 15" id="KW-0349">Heme</keyword>
<evidence type="ECO:0000256" key="16">
    <source>
        <dbReference type="SAM" id="MobiDB-lite"/>
    </source>
</evidence>
<dbReference type="InterPro" id="IPR002327">
    <property type="entry name" value="Cyt_c_1A/1B"/>
</dbReference>
<dbReference type="InterPro" id="IPR001680">
    <property type="entry name" value="WD40_rpt"/>
</dbReference>
<dbReference type="InterPro" id="IPR009056">
    <property type="entry name" value="Cyt_c-like_dom"/>
</dbReference>
<dbReference type="PROSITE" id="PS50082">
    <property type="entry name" value="WD_REPEATS_2"/>
    <property type="match status" value="2"/>
</dbReference>
<keyword evidence="12 15" id="KW-0408">Iron</keyword>
<keyword evidence="4" id="KW-0813">Transport</keyword>
<comment type="similarity">
    <text evidence="3">Belongs to the WD repeat WDR24 family.</text>
</comment>
<dbReference type="InterPro" id="IPR037590">
    <property type="entry name" value="WDR24"/>
</dbReference>
<keyword evidence="19" id="KW-1185">Reference proteome</keyword>
<dbReference type="PROSITE" id="PS00678">
    <property type="entry name" value="WD_REPEATS_1"/>
    <property type="match status" value="1"/>
</dbReference>
<dbReference type="SUPFAM" id="SSF46626">
    <property type="entry name" value="Cytochrome c"/>
    <property type="match status" value="1"/>
</dbReference>
<dbReference type="Proteomes" id="UP001162480">
    <property type="component" value="Chromosome 9"/>
</dbReference>
<dbReference type="PRINTS" id="PR00604">
    <property type="entry name" value="CYTCHRMECIAB"/>
</dbReference>
<dbReference type="Gene3D" id="1.10.760.10">
    <property type="entry name" value="Cytochrome c-like domain"/>
    <property type="match status" value="1"/>
</dbReference>
<dbReference type="Pfam" id="PF00400">
    <property type="entry name" value="WD40"/>
    <property type="match status" value="2"/>
</dbReference>
<name>A0AA36FB46_OCTVU</name>
<organism evidence="18 19">
    <name type="scientific">Octopus vulgaris</name>
    <name type="common">Common octopus</name>
    <dbReference type="NCBI Taxonomy" id="6645"/>
    <lineage>
        <taxon>Eukaryota</taxon>
        <taxon>Metazoa</taxon>
        <taxon>Spiralia</taxon>
        <taxon>Lophotrochozoa</taxon>
        <taxon>Mollusca</taxon>
        <taxon>Cephalopoda</taxon>
        <taxon>Coleoidea</taxon>
        <taxon>Octopodiformes</taxon>
        <taxon>Octopoda</taxon>
        <taxon>Incirrata</taxon>
        <taxon>Octopodidae</taxon>
        <taxon>Octopus</taxon>
    </lineage>
</organism>
<evidence type="ECO:0000259" key="17">
    <source>
        <dbReference type="PROSITE" id="PS51007"/>
    </source>
</evidence>
<evidence type="ECO:0000256" key="6">
    <source>
        <dbReference type="ARBA" id="ARBA00022617"/>
    </source>
</evidence>
<reference evidence="18" key="1">
    <citation type="submission" date="2023-08" db="EMBL/GenBank/DDBJ databases">
        <authorList>
            <person name="Alioto T."/>
            <person name="Alioto T."/>
            <person name="Gomez Garrido J."/>
        </authorList>
    </citation>
    <scope>NUCLEOTIDE SEQUENCE</scope>
</reference>
<comment type="similarity">
    <text evidence="2">Belongs to the cytochrome c family.</text>
</comment>
<evidence type="ECO:0000313" key="19">
    <source>
        <dbReference type="Proteomes" id="UP001162480"/>
    </source>
</evidence>
<feature type="region of interest" description="Disordered" evidence="16">
    <location>
        <begin position="506"/>
        <end position="535"/>
    </location>
</feature>
<sequence length="880" mass="99320">MDLETVGSFRKMETEKVREHSAISIQHCVQEQINAIALNKDANQVVIAGRQVFKIFSIGEENFEEKANFRVGKNITLNYSAADVTWNHNEENKIASAATNSSVVVWDLQKSSRSKLYHVYMSHKRTVHRVTFHNKEPSLLLSGSQDGDMKIFDIRRKDVSTTFSAKESVRDVQFCPQSSGYFRFAAGLENGIVQEWDIRRPDRPDREITAHTGPVFTLDWNPMDKNWLATGGRDRAIKVWDMPTKKLVHVVHTMASVARCKWRPDYKYLIASSSLLVDFAVNIWDIRRPYIPLAAFNRHKDVASGIQWRNSPNILLSCGRDGYLCQNIFKEAQRPLEHINRVGVNISKNGDVAQAVCEHLLKPYRDQMSEIHEPTNQFYFDEASTSSPSSVCQILQTVEPYMWAKSNLYLFLSDSSPDLSMDWFINTANMYKLNGKSFEEICDHNASVAQRLNRKQVYLTWMILKTLYSCTSPSNLTPPYHSGPGYSALSDKPDMEKIGKIADATPEKSCEVEKDNPLGENTSGCSEEESDPENEVQEKNLANIATGLASQTGDFFFGEGDTDFSYDLEDVDSVLHDKHDWSLPAEAFQPRHELEFSNAPPVPPPHYSPANDSDGNSFQATSHNHKETISNGAAVNDLYINVKLPIIPQWDCSSLVKDMLVAYAEEDIQSTVSMLIVLGDRIQSEIDLEVRTSWFLAYIELLGQFKQWSVIADVIKLSKIPEVSMLNQQSSNILTMCHRCNKTLTNCSWFCSKCRTIVGVCGVCYQPVKRLMPIPAGDAAKGKSIFQKKCAQCHTVDPGGKHKTGPNLYCLIGRKTGQAPGFAYTEANKNKGITWTRETLFIYLKNPKEYIPGTKMIFAGIKKEKERADVIAYLEECCKS</sequence>
<dbReference type="InterPro" id="IPR036909">
    <property type="entry name" value="Cyt_c-like_dom_sf"/>
</dbReference>
<dbReference type="SMART" id="SM00320">
    <property type="entry name" value="WD40"/>
    <property type="match status" value="7"/>
</dbReference>
<dbReference type="GO" id="GO:0020037">
    <property type="term" value="F:heme binding"/>
    <property type="evidence" value="ECO:0007669"/>
    <property type="project" value="InterPro"/>
</dbReference>
<dbReference type="Gene3D" id="2.130.10.10">
    <property type="entry name" value="YVTN repeat-like/Quinoprotein amine dehydrogenase"/>
    <property type="match status" value="1"/>
</dbReference>
<evidence type="ECO:0000256" key="7">
    <source>
        <dbReference type="ARBA" id="ARBA00022723"/>
    </source>
</evidence>
<dbReference type="InterPro" id="IPR019775">
    <property type="entry name" value="WD40_repeat_CS"/>
</dbReference>
<evidence type="ECO:0000313" key="18">
    <source>
        <dbReference type="EMBL" id="CAI9728438.1"/>
    </source>
</evidence>
<dbReference type="InterPro" id="IPR015943">
    <property type="entry name" value="WD40/YVTN_repeat-like_dom_sf"/>
</dbReference>
<evidence type="ECO:0000256" key="4">
    <source>
        <dbReference type="ARBA" id="ARBA00022448"/>
    </source>
</evidence>
<dbReference type="GO" id="GO:1904263">
    <property type="term" value="P:positive regulation of TORC1 signaling"/>
    <property type="evidence" value="ECO:0007669"/>
    <property type="project" value="TreeGrafter"/>
</dbReference>
<feature type="repeat" description="WD" evidence="14">
    <location>
        <begin position="120"/>
        <end position="162"/>
    </location>
</feature>
<feature type="region of interest" description="Disordered" evidence="16">
    <location>
        <begin position="595"/>
        <end position="623"/>
    </location>
</feature>
<dbReference type="AlphaFoldDB" id="A0AA36FB46"/>